<dbReference type="InterPro" id="IPR001441">
    <property type="entry name" value="UPP_synth-like"/>
</dbReference>
<accession>A0AB34J6S7</accession>
<evidence type="ECO:0000313" key="5">
    <source>
        <dbReference type="Proteomes" id="UP001515480"/>
    </source>
</evidence>
<keyword evidence="5" id="KW-1185">Reference proteome</keyword>
<feature type="region of interest" description="Disordered" evidence="3">
    <location>
        <begin position="16"/>
        <end position="35"/>
    </location>
</feature>
<dbReference type="Proteomes" id="UP001515480">
    <property type="component" value="Unassembled WGS sequence"/>
</dbReference>
<comment type="similarity">
    <text evidence="2">Belongs to the UPP synthase family.</text>
</comment>
<evidence type="ECO:0000256" key="1">
    <source>
        <dbReference type="ARBA" id="ARBA00022679"/>
    </source>
</evidence>
<dbReference type="Gene3D" id="3.40.1180.10">
    <property type="entry name" value="Decaprenyl diphosphate synthase-like"/>
    <property type="match status" value="1"/>
</dbReference>
<name>A0AB34J6S7_PRYPA</name>
<dbReference type="InterPro" id="IPR036424">
    <property type="entry name" value="UPP_synth-like_sf"/>
</dbReference>
<dbReference type="HAMAP" id="MF_01139">
    <property type="entry name" value="ISPT"/>
    <property type="match status" value="1"/>
</dbReference>
<dbReference type="PANTHER" id="PTHR10291:SF0">
    <property type="entry name" value="DEHYDRODOLICHYL DIPHOSPHATE SYNTHASE 2"/>
    <property type="match status" value="1"/>
</dbReference>
<reference evidence="4 5" key="1">
    <citation type="journal article" date="2024" name="Science">
        <title>Giant polyketide synthase enzymes in the biosynthesis of giant marine polyether toxins.</title>
        <authorList>
            <person name="Fallon T.R."/>
            <person name="Shende V.V."/>
            <person name="Wierzbicki I.H."/>
            <person name="Pendleton A.L."/>
            <person name="Watervoot N.F."/>
            <person name="Auber R.P."/>
            <person name="Gonzalez D.J."/>
            <person name="Wisecaver J.H."/>
            <person name="Moore B.S."/>
        </authorList>
    </citation>
    <scope>NUCLEOTIDE SEQUENCE [LARGE SCALE GENOMIC DNA]</scope>
    <source>
        <strain evidence="4 5">12B1</strain>
    </source>
</reference>
<sequence>MLLRATCLLLATPSSWKSRPASRTPPPAAASSPAAPRHVALIPDGNARWAAREGRPASDGHWAGVAALRAVVEACATHPAIETLTVYAFSAENWQRPERETRWIFELVRQVVVDEGERLREGGVSLRFIGEHERLPLELRETLSSCAKLGPIKGEQRLLLCVALSYGGRQEIARVARQLAVQVAAGELRPSDIDEAGFGEALSSSPYSTPSDPDLLVRTGGQQRLSNFLLFQVAYTELYVTDVLWPDFTVVNFEQALHDYAHRKRTFGKRIP</sequence>
<organism evidence="4 5">
    <name type="scientific">Prymnesium parvum</name>
    <name type="common">Toxic golden alga</name>
    <dbReference type="NCBI Taxonomy" id="97485"/>
    <lineage>
        <taxon>Eukaryota</taxon>
        <taxon>Haptista</taxon>
        <taxon>Haptophyta</taxon>
        <taxon>Prymnesiophyceae</taxon>
        <taxon>Prymnesiales</taxon>
        <taxon>Prymnesiaceae</taxon>
        <taxon>Prymnesium</taxon>
    </lineage>
</organism>
<dbReference type="EC" id="2.5.1.-" evidence="2"/>
<dbReference type="EMBL" id="JBGBPQ010000013">
    <property type="protein sequence ID" value="KAL1512256.1"/>
    <property type="molecule type" value="Genomic_DNA"/>
</dbReference>
<comment type="caution">
    <text evidence="4">The sequence shown here is derived from an EMBL/GenBank/DDBJ whole genome shotgun (WGS) entry which is preliminary data.</text>
</comment>
<keyword evidence="1 2" id="KW-0808">Transferase</keyword>
<evidence type="ECO:0000256" key="3">
    <source>
        <dbReference type="SAM" id="MobiDB-lite"/>
    </source>
</evidence>
<dbReference type="AlphaFoldDB" id="A0AB34J6S7"/>
<dbReference type="GO" id="GO:0016094">
    <property type="term" value="P:polyprenol biosynthetic process"/>
    <property type="evidence" value="ECO:0007669"/>
    <property type="project" value="TreeGrafter"/>
</dbReference>
<dbReference type="CDD" id="cd00475">
    <property type="entry name" value="Cis_IPPS"/>
    <property type="match status" value="1"/>
</dbReference>
<protein>
    <recommendedName>
        <fullName evidence="2">Alkyl transferase</fullName>
        <ecNumber evidence="2">2.5.1.-</ecNumber>
    </recommendedName>
</protein>
<dbReference type="NCBIfam" id="TIGR00055">
    <property type="entry name" value="uppS"/>
    <property type="match status" value="1"/>
</dbReference>
<dbReference type="Pfam" id="PF01255">
    <property type="entry name" value="Prenyltransf"/>
    <property type="match status" value="1"/>
</dbReference>
<dbReference type="GO" id="GO:0005829">
    <property type="term" value="C:cytosol"/>
    <property type="evidence" value="ECO:0007669"/>
    <property type="project" value="TreeGrafter"/>
</dbReference>
<gene>
    <name evidence="4" type="ORF">AB1Y20_005518</name>
</gene>
<dbReference type="PANTHER" id="PTHR10291">
    <property type="entry name" value="DEHYDRODOLICHYL DIPHOSPHATE SYNTHASE FAMILY MEMBER"/>
    <property type="match status" value="1"/>
</dbReference>
<proteinExistence type="inferred from homology"/>
<evidence type="ECO:0000313" key="4">
    <source>
        <dbReference type="EMBL" id="KAL1512256.1"/>
    </source>
</evidence>
<dbReference type="GO" id="GO:0000287">
    <property type="term" value="F:magnesium ion binding"/>
    <property type="evidence" value="ECO:0007669"/>
    <property type="project" value="TreeGrafter"/>
</dbReference>
<dbReference type="SUPFAM" id="SSF64005">
    <property type="entry name" value="Undecaprenyl diphosphate synthase"/>
    <property type="match status" value="1"/>
</dbReference>
<dbReference type="GO" id="GO:0008834">
    <property type="term" value="F:ditrans,polycis-undecaprenyl-diphosphate synthase [(2E,6E)-farnesyl-diphosphate specific] activity"/>
    <property type="evidence" value="ECO:0007669"/>
    <property type="project" value="TreeGrafter"/>
</dbReference>
<evidence type="ECO:0000256" key="2">
    <source>
        <dbReference type="RuleBase" id="RU363018"/>
    </source>
</evidence>